<reference evidence="1" key="1">
    <citation type="submission" date="2021-01" db="EMBL/GenBank/DDBJ databases">
        <authorList>
            <consortium name="Genoscope - CEA"/>
            <person name="William W."/>
        </authorList>
    </citation>
    <scope>NUCLEOTIDE SEQUENCE</scope>
</reference>
<evidence type="ECO:0000313" key="1">
    <source>
        <dbReference type="EMBL" id="CAD8094349.1"/>
    </source>
</evidence>
<evidence type="ECO:0000313" key="2">
    <source>
        <dbReference type="Proteomes" id="UP000692954"/>
    </source>
</evidence>
<gene>
    <name evidence="1" type="ORF">PSON_ATCC_30995.1.T0620140</name>
</gene>
<dbReference type="Proteomes" id="UP000692954">
    <property type="component" value="Unassembled WGS sequence"/>
</dbReference>
<comment type="caution">
    <text evidence="1">The sequence shown here is derived from an EMBL/GenBank/DDBJ whole genome shotgun (WGS) entry which is preliminary data.</text>
</comment>
<dbReference type="EMBL" id="CAJJDN010000062">
    <property type="protein sequence ID" value="CAD8094349.1"/>
    <property type="molecule type" value="Genomic_DNA"/>
</dbReference>
<organism evidence="1 2">
    <name type="scientific">Paramecium sonneborni</name>
    <dbReference type="NCBI Taxonomy" id="65129"/>
    <lineage>
        <taxon>Eukaryota</taxon>
        <taxon>Sar</taxon>
        <taxon>Alveolata</taxon>
        <taxon>Ciliophora</taxon>
        <taxon>Intramacronucleata</taxon>
        <taxon>Oligohymenophorea</taxon>
        <taxon>Peniculida</taxon>
        <taxon>Parameciidae</taxon>
        <taxon>Paramecium</taxon>
    </lineage>
</organism>
<keyword evidence="2" id="KW-1185">Reference proteome</keyword>
<proteinExistence type="predicted"/>
<name>A0A8S1NSI5_9CILI</name>
<sequence length="75" mass="9372">MYDVNYEDKPLQNYKNFLRILYIEEQEQRLYQIAFKLTLLTDSKVLSFYEVKHNSLILLKNIQYKLEYFWQKIEI</sequence>
<dbReference type="AlphaFoldDB" id="A0A8S1NSI5"/>
<accession>A0A8S1NSI5</accession>
<protein>
    <submittedName>
        <fullName evidence="1">Uncharacterized protein</fullName>
    </submittedName>
</protein>